<dbReference type="EMBL" id="OGUS01000136">
    <property type="protein sequence ID" value="SPC19309.1"/>
    <property type="molecule type" value="Genomic_DNA"/>
</dbReference>
<dbReference type="PANTHER" id="PTHR46268:SF15">
    <property type="entry name" value="UNIVERSAL STRESS PROTEIN HP_0031"/>
    <property type="match status" value="1"/>
</dbReference>
<dbReference type="GeneID" id="303488663"/>
<dbReference type="AlphaFoldDB" id="A0A375FTK8"/>
<reference evidence="3 7" key="3">
    <citation type="submission" date="2021-02" db="EMBL/GenBank/DDBJ databases">
        <title>Complete Genome Sequence of Cupriavidus oxalaticus Strain Ox1, a Soil Oxalate-Degrading Species.</title>
        <authorList>
            <person name="Palmieri F."/>
            <person name="Udriet P."/>
            <person name="Deuasquier M."/>
            <person name="Beaudoing E."/>
            <person name="Johnson S.L."/>
            <person name="Davenport K.W."/>
            <person name="Chain P.S."/>
            <person name="Bindschedler S."/>
            <person name="Junier P."/>
        </authorList>
    </citation>
    <scope>NUCLEOTIDE SEQUENCE [LARGE SCALE GENOMIC DNA]</scope>
    <source>
        <strain evidence="3 7">Ox1</strain>
    </source>
</reference>
<dbReference type="Proteomes" id="UP000623307">
    <property type="component" value="Chromosome 1"/>
</dbReference>
<evidence type="ECO:0000256" key="1">
    <source>
        <dbReference type="ARBA" id="ARBA00008791"/>
    </source>
</evidence>
<dbReference type="InterPro" id="IPR006016">
    <property type="entry name" value="UspA"/>
</dbReference>
<comment type="similarity">
    <text evidence="1">Belongs to the universal stress protein A family.</text>
</comment>
<evidence type="ECO:0000259" key="2">
    <source>
        <dbReference type="Pfam" id="PF00582"/>
    </source>
</evidence>
<evidence type="ECO:0000313" key="4">
    <source>
        <dbReference type="EMBL" id="SPC07538.1"/>
    </source>
</evidence>
<dbReference type="OrthoDB" id="9804721at2"/>
<dbReference type="InterPro" id="IPR006015">
    <property type="entry name" value="Universal_stress_UspA"/>
</dbReference>
<dbReference type="Gene3D" id="3.40.50.12370">
    <property type="match status" value="1"/>
</dbReference>
<feature type="domain" description="UspA" evidence="2">
    <location>
        <begin position="3"/>
        <end position="143"/>
    </location>
</feature>
<dbReference type="Pfam" id="PF00582">
    <property type="entry name" value="Usp"/>
    <property type="match status" value="2"/>
</dbReference>
<evidence type="ECO:0000313" key="5">
    <source>
        <dbReference type="EMBL" id="SPC19309.1"/>
    </source>
</evidence>
<evidence type="ECO:0000313" key="3">
    <source>
        <dbReference type="EMBL" id="QRQ92088.1"/>
    </source>
</evidence>
<dbReference type="EMBL" id="OGUS01000083">
    <property type="protein sequence ID" value="SPC07538.1"/>
    <property type="molecule type" value="Genomic_DNA"/>
</dbReference>
<reference evidence="6" key="2">
    <citation type="submission" date="2018-01" db="EMBL/GenBank/DDBJ databases">
        <authorList>
            <person name="Gaut B.S."/>
            <person name="Morton B.R."/>
            <person name="Clegg M.T."/>
            <person name="Duvall M.R."/>
        </authorList>
    </citation>
    <scope>NUCLEOTIDE SEQUENCE [LARGE SCALE GENOMIC DNA]</scope>
</reference>
<dbReference type="SUPFAM" id="SSF52402">
    <property type="entry name" value="Adenine nucleotide alpha hydrolases-like"/>
    <property type="match status" value="2"/>
</dbReference>
<dbReference type="CDD" id="cd00293">
    <property type="entry name" value="USP-like"/>
    <property type="match status" value="1"/>
</dbReference>
<accession>A0A375FTK8</accession>
<protein>
    <submittedName>
        <fullName evidence="3 4">Universal stress protein</fullName>
    </submittedName>
</protein>
<dbReference type="RefSeq" id="WP_063240742.1">
    <property type="nucleotide sequence ID" value="NZ_CP069809.1"/>
</dbReference>
<name>A0A375FTK8_9BURK</name>
<dbReference type="PANTHER" id="PTHR46268">
    <property type="entry name" value="STRESS RESPONSE PROTEIN NHAX"/>
    <property type="match status" value="1"/>
</dbReference>
<proteinExistence type="inferred from homology"/>
<geneLocation type="plasmid" evidence="6">
    <name>co2235_mp</name>
</geneLocation>
<feature type="domain" description="UspA" evidence="2">
    <location>
        <begin position="155"/>
        <end position="275"/>
    </location>
</feature>
<gene>
    <name evidence="5" type="ORF">CO2235_MP130044</name>
    <name evidence="4" type="ORF">CO2235_U760022</name>
    <name evidence="3" type="ORF">JTE92_03990</name>
</gene>
<evidence type="ECO:0000313" key="7">
    <source>
        <dbReference type="Proteomes" id="UP000623307"/>
    </source>
</evidence>
<dbReference type="PRINTS" id="PR01438">
    <property type="entry name" value="UNVRSLSTRESS"/>
</dbReference>
<keyword evidence="7" id="KW-1185">Reference proteome</keyword>
<organism evidence="4 6">
    <name type="scientific">Cupriavidus oxalaticus</name>
    <dbReference type="NCBI Taxonomy" id="96344"/>
    <lineage>
        <taxon>Bacteria</taxon>
        <taxon>Pseudomonadati</taxon>
        <taxon>Pseudomonadota</taxon>
        <taxon>Betaproteobacteria</taxon>
        <taxon>Burkholderiales</taxon>
        <taxon>Burkholderiaceae</taxon>
        <taxon>Cupriavidus</taxon>
    </lineage>
</organism>
<sequence length="278" mass="29797">MAYDSILVHLDGNPQSSRRLHLAGRLASTAGCPLIGLLAGRVPDPGWSYRMDNAQRCLAEDQERRRLQRENMHCAFEAATRELGIVAEWRAVDHDPVSLALREAREAALIVSGQYDGDNVEGPVARQLLEALLLESGRPALVVPCAGEFSTIGTRVLLAWNGSREAARALHDALPLLAGAQVRILGAHTAAKELRADATPVSHAVRVLERQGASVEVEHGPGGADLTIGELILSRAADFGADLIVMGAYGHGRLRELVLGGVTRVLLQSMTVPVLFSH</sequence>
<evidence type="ECO:0000313" key="6">
    <source>
        <dbReference type="Proteomes" id="UP000256862"/>
    </source>
</evidence>
<dbReference type="EMBL" id="CP069811">
    <property type="protein sequence ID" value="QRQ92088.1"/>
    <property type="molecule type" value="Genomic_DNA"/>
</dbReference>
<dbReference type="Proteomes" id="UP000256862">
    <property type="component" value="Plasmid CO2235_mp"/>
</dbReference>
<reference evidence="4 6" key="1">
    <citation type="submission" date="2018-01" db="EMBL/GenBank/DDBJ databases">
        <authorList>
            <person name="Clerissi C."/>
        </authorList>
    </citation>
    <scope>NUCLEOTIDE SEQUENCE</scope>
    <source>
        <strain evidence="4">Cupriavidus oxalaticus LMG 2235</strain>
        <plasmid evidence="6">co2235_mp</plasmid>
    </source>
</reference>